<feature type="region of interest" description="Disordered" evidence="2">
    <location>
        <begin position="301"/>
        <end position="326"/>
    </location>
</feature>
<feature type="coiled-coil region" evidence="1">
    <location>
        <begin position="95"/>
        <end position="129"/>
    </location>
</feature>
<sequence length="505" mass="58911">MTQRFPYYNPTMPMIPEPPRVVPIQPWIQDDSIDMDRNHLTTTIHPCKDTLKQLRLKFGIITDNDNRMNPDDSLIENIKLIDLNNDNTTTKSTDNKCCRHNNNDLQNQLNKLQNNIRNQLIELQTSDDDDHEKCPGSTTPKQLLEYIRKQDERLTMINQKIDQLLQLQKSLTIEQQQQQIERSVQTTTTTTIHQKPNHHHLKKTSLSSEESPSLSSSSSMNSSTTQNYLDSSIEKMRKDLYDSVRLKRHHLQQTKVKQFLQSPPSNKLTTNNDDDRVEKVDEFNYTTMLSEVNSILVRNGSVSTSTPMSKPKRHQQRQQQHHPRQLLRTEQSIYIQRLASKYCMDDNVADNQTTKIDDDDDDDDEIVLESIRKSTRMNTVKMIKHVQPPSPKIDYQKFQTNYNRYALSDHNSSIATRNYMDKYGLYIETTMNKHRKSLNPKHNRYKSSILIEDVDDDDDDDEKYLDAKANVSNNTDLQNNRTPAPPPPPDRLIDLDLMKKLPKLK</sequence>
<reference evidence="3" key="2">
    <citation type="journal article" date="2022" name="Res Sq">
        <title>Comparative Genomics Reveals Insights into the Divergent Evolution of Astigmatic Mites and Household Pest Adaptations.</title>
        <authorList>
            <person name="Xiong Q."/>
            <person name="Wan A.T.-Y."/>
            <person name="Liu X.-Y."/>
            <person name="Fung C.S.-H."/>
            <person name="Xiao X."/>
            <person name="Malainual N."/>
            <person name="Hou J."/>
            <person name="Wang L."/>
            <person name="Wang M."/>
            <person name="Yang K."/>
            <person name="Cui Y."/>
            <person name="Leung E."/>
            <person name="Nong W."/>
            <person name="Shin S.-K."/>
            <person name="Au S."/>
            <person name="Jeong K.Y."/>
            <person name="Chew F.T."/>
            <person name="Hui J."/>
            <person name="Leung T.F."/>
            <person name="Tungtrongchitr A."/>
            <person name="Zhong N."/>
            <person name="Liu Z."/>
            <person name="Tsui S."/>
        </authorList>
    </citation>
    <scope>NUCLEOTIDE SEQUENCE</scope>
    <source>
        <strain evidence="3">Derf</strain>
        <tissue evidence="3">Whole organism</tissue>
    </source>
</reference>
<name>A0A922KYK3_DERFA</name>
<feature type="region of interest" description="Disordered" evidence="2">
    <location>
        <begin position="254"/>
        <end position="274"/>
    </location>
</feature>
<proteinExistence type="predicted"/>
<reference evidence="3" key="1">
    <citation type="submission" date="2013-05" db="EMBL/GenBank/DDBJ databases">
        <authorList>
            <person name="Yim A.K.Y."/>
            <person name="Chan T.F."/>
            <person name="Ji K.M."/>
            <person name="Liu X.Y."/>
            <person name="Zhou J.W."/>
            <person name="Li R.Q."/>
            <person name="Yang K.Y."/>
            <person name="Li J."/>
            <person name="Li M."/>
            <person name="Law P.T.W."/>
            <person name="Wu Y.L."/>
            <person name="Cai Z.L."/>
            <person name="Qin H."/>
            <person name="Bao Y."/>
            <person name="Leung R.K.K."/>
            <person name="Ng P.K.S."/>
            <person name="Zou J."/>
            <person name="Zhong X.J."/>
            <person name="Ran P.X."/>
            <person name="Zhong N.S."/>
            <person name="Liu Z.G."/>
            <person name="Tsui S.K.W."/>
        </authorList>
    </citation>
    <scope>NUCLEOTIDE SEQUENCE</scope>
    <source>
        <strain evidence="3">Derf</strain>
        <tissue evidence="3">Whole organism</tissue>
    </source>
</reference>
<comment type="caution">
    <text evidence="3">The sequence shown here is derived from an EMBL/GenBank/DDBJ whole genome shotgun (WGS) entry which is preliminary data.</text>
</comment>
<feature type="region of interest" description="Disordered" evidence="2">
    <location>
        <begin position="184"/>
        <end position="228"/>
    </location>
</feature>
<evidence type="ECO:0000313" key="4">
    <source>
        <dbReference type="Proteomes" id="UP000790347"/>
    </source>
</evidence>
<organism evidence="3 4">
    <name type="scientific">Dermatophagoides farinae</name>
    <name type="common">American house dust mite</name>
    <dbReference type="NCBI Taxonomy" id="6954"/>
    <lineage>
        <taxon>Eukaryota</taxon>
        <taxon>Metazoa</taxon>
        <taxon>Ecdysozoa</taxon>
        <taxon>Arthropoda</taxon>
        <taxon>Chelicerata</taxon>
        <taxon>Arachnida</taxon>
        <taxon>Acari</taxon>
        <taxon>Acariformes</taxon>
        <taxon>Sarcoptiformes</taxon>
        <taxon>Astigmata</taxon>
        <taxon>Psoroptidia</taxon>
        <taxon>Analgoidea</taxon>
        <taxon>Pyroglyphidae</taxon>
        <taxon>Dermatophagoidinae</taxon>
        <taxon>Dermatophagoides</taxon>
    </lineage>
</organism>
<keyword evidence="4" id="KW-1185">Reference proteome</keyword>
<feature type="region of interest" description="Disordered" evidence="2">
    <location>
        <begin position="456"/>
        <end position="494"/>
    </location>
</feature>
<evidence type="ECO:0000256" key="2">
    <source>
        <dbReference type="SAM" id="MobiDB-lite"/>
    </source>
</evidence>
<feature type="compositionally biased region" description="Polar residues" evidence="2">
    <location>
        <begin position="254"/>
        <end position="271"/>
    </location>
</feature>
<dbReference type="EMBL" id="ASGP02000007">
    <property type="protein sequence ID" value="KAH9497443.1"/>
    <property type="molecule type" value="Genomic_DNA"/>
</dbReference>
<dbReference type="AlphaFoldDB" id="A0A922KYK3"/>
<accession>A0A922KYK3</accession>
<protein>
    <submittedName>
        <fullName evidence="3">Uncharacterized protein</fullName>
    </submittedName>
</protein>
<feature type="compositionally biased region" description="Low complexity" evidence="2">
    <location>
        <begin position="205"/>
        <end position="223"/>
    </location>
</feature>
<gene>
    <name evidence="3" type="ORF">DERF_013436</name>
</gene>
<dbReference type="Proteomes" id="UP000790347">
    <property type="component" value="Unassembled WGS sequence"/>
</dbReference>
<feature type="compositionally biased region" description="Polar residues" evidence="2">
    <location>
        <begin position="470"/>
        <end position="482"/>
    </location>
</feature>
<keyword evidence="1" id="KW-0175">Coiled coil</keyword>
<evidence type="ECO:0000256" key="1">
    <source>
        <dbReference type="SAM" id="Coils"/>
    </source>
</evidence>
<feature type="compositionally biased region" description="Basic residues" evidence="2">
    <location>
        <begin position="310"/>
        <end position="325"/>
    </location>
</feature>
<evidence type="ECO:0000313" key="3">
    <source>
        <dbReference type="EMBL" id="KAH9497443.1"/>
    </source>
</evidence>